<evidence type="ECO:0000256" key="2">
    <source>
        <dbReference type="ARBA" id="ARBA00006288"/>
    </source>
</evidence>
<dbReference type="InterPro" id="IPR055060">
    <property type="entry name" value="ACOX_C_alpha1"/>
</dbReference>
<proteinExistence type="inferred from homology"/>
<evidence type="ECO:0000256" key="1">
    <source>
        <dbReference type="ARBA" id="ARBA00001974"/>
    </source>
</evidence>
<evidence type="ECO:0000256" key="6">
    <source>
        <dbReference type="PIRNR" id="PIRNR000168"/>
    </source>
</evidence>
<dbReference type="InterPro" id="IPR012258">
    <property type="entry name" value="Acyl-CoA_oxidase"/>
</dbReference>
<dbReference type="InterPro" id="IPR036250">
    <property type="entry name" value="AcylCo_DH-like_C"/>
</dbReference>
<keyword evidence="4 6" id="KW-0274">FAD</keyword>
<accession>A0A8J8T472</accession>
<keyword evidence="5" id="KW-0560">Oxidoreductase</keyword>
<dbReference type="FunFam" id="2.40.110.10:FF:000005">
    <property type="entry name" value="Acyl-coenzyme A oxidase"/>
    <property type="match status" value="1"/>
</dbReference>
<evidence type="ECO:0000259" key="9">
    <source>
        <dbReference type="Pfam" id="PF01756"/>
    </source>
</evidence>
<dbReference type="GO" id="GO:0033540">
    <property type="term" value="P:fatty acid beta-oxidation using acyl-CoA oxidase"/>
    <property type="evidence" value="ECO:0007669"/>
    <property type="project" value="TreeGrafter"/>
</dbReference>
<gene>
    <name evidence="12" type="ORF">FGO68_gene9740</name>
</gene>
<dbReference type="Pfam" id="PF02770">
    <property type="entry name" value="Acyl-CoA_dh_M"/>
    <property type="match status" value="1"/>
</dbReference>
<feature type="domain" description="Acyl-CoA oxidase C-alpha1" evidence="11">
    <location>
        <begin position="269"/>
        <end position="415"/>
    </location>
</feature>
<dbReference type="PANTHER" id="PTHR10909:SF382">
    <property type="entry name" value="ACYL-COENZYME A OXIDASE"/>
    <property type="match status" value="1"/>
</dbReference>
<dbReference type="GO" id="GO:0055088">
    <property type="term" value="P:lipid homeostasis"/>
    <property type="evidence" value="ECO:0007669"/>
    <property type="project" value="TreeGrafter"/>
</dbReference>
<dbReference type="SUPFAM" id="SSF47203">
    <property type="entry name" value="Acyl-CoA dehydrogenase C-terminal domain-like"/>
    <property type="match status" value="2"/>
</dbReference>
<dbReference type="PIRSF" id="PIRSF000168">
    <property type="entry name" value="Acyl-CoA_oxidase"/>
    <property type="match status" value="1"/>
</dbReference>
<evidence type="ECO:0000259" key="11">
    <source>
        <dbReference type="Pfam" id="PF22924"/>
    </source>
</evidence>
<protein>
    <recommendedName>
        <fullName evidence="6">Acyl-coenzyme A oxidase</fullName>
    </recommendedName>
</protein>
<dbReference type="Pfam" id="PF01756">
    <property type="entry name" value="ACOX"/>
    <property type="match status" value="1"/>
</dbReference>
<comment type="similarity">
    <text evidence="2 6">Belongs to the acyl-CoA oxidase family.</text>
</comment>
<dbReference type="InterPro" id="IPR009100">
    <property type="entry name" value="AcylCoA_DH/oxidase_NM_dom_sf"/>
</dbReference>
<reference evidence="12" key="1">
    <citation type="submission" date="2019-06" db="EMBL/GenBank/DDBJ databases">
        <authorList>
            <person name="Zheng W."/>
        </authorList>
    </citation>
    <scope>NUCLEOTIDE SEQUENCE</scope>
    <source>
        <strain evidence="12">QDHG01</strain>
    </source>
</reference>
<dbReference type="GO" id="GO:0003997">
    <property type="term" value="F:acyl-CoA oxidase activity"/>
    <property type="evidence" value="ECO:0007669"/>
    <property type="project" value="InterPro"/>
</dbReference>
<dbReference type="Gene3D" id="1.20.140.10">
    <property type="entry name" value="Butyryl-CoA Dehydrogenase, subunit A, domain 3"/>
    <property type="match status" value="2"/>
</dbReference>
<dbReference type="GO" id="GO:0005504">
    <property type="term" value="F:fatty acid binding"/>
    <property type="evidence" value="ECO:0007669"/>
    <property type="project" value="TreeGrafter"/>
</dbReference>
<dbReference type="GO" id="GO:0005777">
    <property type="term" value="C:peroxisome"/>
    <property type="evidence" value="ECO:0007669"/>
    <property type="project" value="InterPro"/>
</dbReference>
<evidence type="ECO:0000256" key="3">
    <source>
        <dbReference type="ARBA" id="ARBA00022630"/>
    </source>
</evidence>
<dbReference type="Pfam" id="PF22924">
    <property type="entry name" value="ACOX_C_alpha1"/>
    <property type="match status" value="1"/>
</dbReference>
<comment type="caution">
    <text evidence="12">The sequence shown here is derived from an EMBL/GenBank/DDBJ whole genome shotgun (WGS) entry which is preliminary data.</text>
</comment>
<feature type="binding site" evidence="8">
    <location>
        <position position="126"/>
    </location>
    <ligand>
        <name>FAD</name>
        <dbReference type="ChEBI" id="CHEBI:57692"/>
    </ligand>
</feature>
<dbReference type="PANTHER" id="PTHR10909">
    <property type="entry name" value="ELECTRON TRANSPORT OXIDOREDUCTASE"/>
    <property type="match status" value="1"/>
</dbReference>
<dbReference type="InterPro" id="IPR006091">
    <property type="entry name" value="Acyl-CoA_Oxase/DH_mid-dom"/>
</dbReference>
<comment type="cofactor">
    <cofactor evidence="1">
        <name>FAD</name>
        <dbReference type="ChEBI" id="CHEBI:57692"/>
    </cofactor>
</comment>
<feature type="domain" description="Acyl-CoA oxidase/dehydrogenase middle" evidence="10">
    <location>
        <begin position="122"/>
        <end position="231"/>
    </location>
</feature>
<dbReference type="OrthoDB" id="538336at2759"/>
<sequence>MDKQEFADLIFGDNPSKRPKWFSLLEDPIFKPRYNIPLNDQRQDAYHKLKKVTDAKIMSVLDFGSDPTNIFTAHEFMGQVDPSAGTKMTVQFNLFGGSVFALSTERHRWLFPKIDDLSVVGCFCLTELGYGNNAVKMETTFVYDEATKEFIVNTPTTKSQKYWITNSVNHANYALVFGQTIVKGKNEGVNAVLVRIRDDKMDAMPGVRIVDMGIKMGLNGVDNGALFFKDVRVPREYLMNRYSEVSEGGVFTSETQNIPSRFFKVTERLLSGRLCIASLCMGATRACLYIGIKYAMQRLGVGASGLSDTPIFDYQLQQNALLPLLARSVSLNIAHNRIKSIFAHPQGKEHEVLMMCCIDKCLVVWNLNAVAVTCRERSGGQGFLACNRFGEYLNLAHAGMTAEGDNRVLMIKVVKDYMGNVGAKKSGLPKMGMCPKNQLPKVANLVDLNVLLDLLKFREITLFKSLVATLDQRCKVEKANQFEVLQYEVSDNVQSLAQAYGERQALEFCLDQLHSTKNAETKKVFATIFTLFASDIVLRDLGFYLSHQVVSQDAAKAFINSLPTQVKALSAHTKDVIESLNVPVHAIYTPIVGDYVGYNQKPHFGEVVNAKL</sequence>
<evidence type="ECO:0000259" key="10">
    <source>
        <dbReference type="Pfam" id="PF02770"/>
    </source>
</evidence>
<keyword evidence="13" id="KW-1185">Reference proteome</keyword>
<dbReference type="EMBL" id="RRYP01006463">
    <property type="protein sequence ID" value="TNV81185.1"/>
    <property type="molecule type" value="Genomic_DNA"/>
</dbReference>
<keyword evidence="3 6" id="KW-0285">Flavoprotein</keyword>
<dbReference type="Gene3D" id="2.40.110.10">
    <property type="entry name" value="Butyryl-CoA Dehydrogenase, subunit A, domain 2"/>
    <property type="match status" value="1"/>
</dbReference>
<organism evidence="12 13">
    <name type="scientific">Halteria grandinella</name>
    <dbReference type="NCBI Taxonomy" id="5974"/>
    <lineage>
        <taxon>Eukaryota</taxon>
        <taxon>Sar</taxon>
        <taxon>Alveolata</taxon>
        <taxon>Ciliophora</taxon>
        <taxon>Intramacronucleata</taxon>
        <taxon>Spirotrichea</taxon>
        <taxon>Stichotrichia</taxon>
        <taxon>Sporadotrichida</taxon>
        <taxon>Halteriidae</taxon>
        <taxon>Halteria</taxon>
    </lineage>
</organism>
<evidence type="ECO:0000256" key="7">
    <source>
        <dbReference type="PIRSR" id="PIRSR000168-1"/>
    </source>
</evidence>
<feature type="active site" description="Proton acceptor" evidence="7">
    <location>
        <position position="403"/>
    </location>
</feature>
<name>A0A8J8T472_HALGN</name>
<feature type="domain" description="Acyl-CoA oxidase C-terminal" evidence="9">
    <location>
        <begin position="447"/>
        <end position="569"/>
    </location>
</feature>
<evidence type="ECO:0000256" key="4">
    <source>
        <dbReference type="ARBA" id="ARBA00022827"/>
    </source>
</evidence>
<dbReference type="InterPro" id="IPR002655">
    <property type="entry name" value="Acyl-CoA_oxidase_C"/>
</dbReference>
<dbReference type="Proteomes" id="UP000785679">
    <property type="component" value="Unassembled WGS sequence"/>
</dbReference>
<dbReference type="GO" id="GO:0071949">
    <property type="term" value="F:FAD binding"/>
    <property type="evidence" value="ECO:0007669"/>
    <property type="project" value="InterPro"/>
</dbReference>
<dbReference type="InterPro" id="IPR046373">
    <property type="entry name" value="Acyl-CoA_Oxase/DH_mid-dom_sf"/>
</dbReference>
<dbReference type="SUPFAM" id="SSF56645">
    <property type="entry name" value="Acyl-CoA dehydrogenase NM domain-like"/>
    <property type="match status" value="1"/>
</dbReference>
<evidence type="ECO:0000313" key="13">
    <source>
        <dbReference type="Proteomes" id="UP000785679"/>
    </source>
</evidence>
<evidence type="ECO:0000313" key="12">
    <source>
        <dbReference type="EMBL" id="TNV81185.1"/>
    </source>
</evidence>
<dbReference type="AlphaFoldDB" id="A0A8J8T472"/>
<evidence type="ECO:0000256" key="8">
    <source>
        <dbReference type="PIRSR" id="PIRSR000168-2"/>
    </source>
</evidence>
<evidence type="ECO:0000256" key="5">
    <source>
        <dbReference type="ARBA" id="ARBA00023002"/>
    </source>
</evidence>